<dbReference type="GO" id="GO:0005085">
    <property type="term" value="F:guanyl-nucleotide exchange factor activity"/>
    <property type="evidence" value="ECO:0007669"/>
    <property type="project" value="InterPro"/>
</dbReference>
<evidence type="ECO:0000313" key="4">
    <source>
        <dbReference type="Proteomes" id="UP000233556"/>
    </source>
</evidence>
<accession>A0A2I0TC41</accession>
<dbReference type="Gene3D" id="1.20.900.10">
    <property type="entry name" value="Dbl homology (DH) domain"/>
    <property type="match status" value="1"/>
</dbReference>
<dbReference type="InterPro" id="IPR047271">
    <property type="entry name" value="Ephexin-like"/>
</dbReference>
<dbReference type="InterPro" id="IPR035899">
    <property type="entry name" value="DBL_dom_sf"/>
</dbReference>
<dbReference type="PANTHER" id="PTHR12845">
    <property type="entry name" value="GUANINE NUCLEOTIDE EXCHANGE FACTOR"/>
    <property type="match status" value="1"/>
</dbReference>
<organism evidence="3 4">
    <name type="scientific">Limosa lapponica baueri</name>
    <dbReference type="NCBI Taxonomy" id="1758121"/>
    <lineage>
        <taxon>Eukaryota</taxon>
        <taxon>Metazoa</taxon>
        <taxon>Chordata</taxon>
        <taxon>Craniata</taxon>
        <taxon>Vertebrata</taxon>
        <taxon>Euteleostomi</taxon>
        <taxon>Archelosauria</taxon>
        <taxon>Archosauria</taxon>
        <taxon>Dinosauria</taxon>
        <taxon>Saurischia</taxon>
        <taxon>Theropoda</taxon>
        <taxon>Coelurosauria</taxon>
        <taxon>Aves</taxon>
        <taxon>Neognathae</taxon>
        <taxon>Neoaves</taxon>
        <taxon>Charadriiformes</taxon>
        <taxon>Scolopacidae</taxon>
        <taxon>Limosa</taxon>
    </lineage>
</organism>
<keyword evidence="4" id="KW-1185">Reference proteome</keyword>
<dbReference type="EMBL" id="KZ512903">
    <property type="protein sequence ID" value="PKU31373.1"/>
    <property type="molecule type" value="Genomic_DNA"/>
</dbReference>
<gene>
    <name evidence="3" type="ORF">llap_18322</name>
</gene>
<feature type="region of interest" description="Disordered" evidence="1">
    <location>
        <begin position="1"/>
        <end position="134"/>
    </location>
</feature>
<sequence>MSQSPSGSSVDDEPFFLEYRCHPVQPEPPSPTSPRRKHSSTAAPDATSLSAMGSPTSAEPRRIVLSTDSPAALKVGTQQLIPKSLAISTKTKNNPSRHQSVGAARSSQEPPGTDPKRASVPSFSLEEEVEEDGGGILKRNLRNMSYRAAMKSLSAEPEPANAVPLLKPVVDSGILQKISPEERKRQEAMFEIITSEYSYMHSLGVLVGHFMRSEELKGTMTQMEHHHLFSNISDILMLVKSCNEGARSMERTEQMYTLQKQLEFGKKKITSRTAVECNVRRMERLRIETDV</sequence>
<dbReference type="SUPFAM" id="SSF48065">
    <property type="entry name" value="DBL homology domain (DH-domain)"/>
    <property type="match status" value="1"/>
</dbReference>
<dbReference type="Pfam" id="PF00621">
    <property type="entry name" value="RhoGEF"/>
    <property type="match status" value="1"/>
</dbReference>
<protein>
    <submittedName>
        <fullName evidence="3">Rho guanine nucleotide exchange factor 16</fullName>
    </submittedName>
</protein>
<dbReference type="OrthoDB" id="27593at2759"/>
<evidence type="ECO:0000256" key="1">
    <source>
        <dbReference type="SAM" id="MobiDB-lite"/>
    </source>
</evidence>
<proteinExistence type="predicted"/>
<name>A0A2I0TC41_LIMLA</name>
<feature type="domain" description="DH" evidence="2">
    <location>
        <begin position="184"/>
        <end position="266"/>
    </location>
</feature>
<dbReference type="PANTHER" id="PTHR12845:SF3">
    <property type="entry name" value="RHO GUANINE NUCLEOTIDE EXCHANGE FACTOR 16"/>
    <property type="match status" value="1"/>
</dbReference>
<feature type="compositionally biased region" description="Polar residues" evidence="1">
    <location>
        <begin position="76"/>
        <end position="110"/>
    </location>
</feature>
<dbReference type="PROSITE" id="PS50010">
    <property type="entry name" value="DH_2"/>
    <property type="match status" value="1"/>
</dbReference>
<dbReference type="Proteomes" id="UP000233556">
    <property type="component" value="Unassembled WGS sequence"/>
</dbReference>
<dbReference type="InterPro" id="IPR000219">
    <property type="entry name" value="DH_dom"/>
</dbReference>
<reference evidence="4" key="2">
    <citation type="submission" date="2017-12" db="EMBL/GenBank/DDBJ databases">
        <title>Genome sequence of the Bar-tailed Godwit (Limosa lapponica baueri).</title>
        <authorList>
            <person name="Lima N.C.B."/>
            <person name="Parody-Merino A.M."/>
            <person name="Battley P.F."/>
            <person name="Fidler A.E."/>
            <person name="Prosdocimi F."/>
        </authorList>
    </citation>
    <scope>NUCLEOTIDE SEQUENCE [LARGE SCALE GENOMIC DNA]</scope>
</reference>
<reference evidence="4" key="1">
    <citation type="submission" date="2017-11" db="EMBL/GenBank/DDBJ databases">
        <authorList>
            <person name="Lima N.C."/>
            <person name="Parody-Merino A.M."/>
            <person name="Battley P.F."/>
            <person name="Fidler A.E."/>
            <person name="Prosdocimi F."/>
        </authorList>
    </citation>
    <scope>NUCLEOTIDE SEQUENCE [LARGE SCALE GENOMIC DNA]</scope>
</reference>
<dbReference type="AlphaFoldDB" id="A0A2I0TC41"/>
<evidence type="ECO:0000313" key="3">
    <source>
        <dbReference type="EMBL" id="PKU31373.1"/>
    </source>
</evidence>
<evidence type="ECO:0000259" key="2">
    <source>
        <dbReference type="PROSITE" id="PS50010"/>
    </source>
</evidence>
<feature type="compositionally biased region" description="Polar residues" evidence="1">
    <location>
        <begin position="47"/>
        <end position="57"/>
    </location>
</feature>